<feature type="chain" id="PRO_5040964814" evidence="2">
    <location>
        <begin position="36"/>
        <end position="244"/>
    </location>
</feature>
<evidence type="ECO:0000259" key="3">
    <source>
        <dbReference type="Pfam" id="PF07987"/>
    </source>
</evidence>
<feature type="signal peptide" evidence="2">
    <location>
        <begin position="1"/>
        <end position="35"/>
    </location>
</feature>
<organism evidence="4 5">
    <name type="scientific">Streptomyces malaysiensis subsp. samsunensis</name>
    <dbReference type="NCBI Taxonomy" id="459658"/>
    <lineage>
        <taxon>Bacteria</taxon>
        <taxon>Bacillati</taxon>
        <taxon>Actinomycetota</taxon>
        <taxon>Actinomycetes</taxon>
        <taxon>Kitasatosporales</taxon>
        <taxon>Streptomycetaceae</taxon>
        <taxon>Streptomyces</taxon>
        <taxon>Streptomyces violaceusniger group</taxon>
    </lineage>
</organism>
<accession>A0A9X2RZ04</accession>
<name>A0A9X2RZ04_STRMQ</name>
<keyword evidence="5" id="KW-1185">Reference proteome</keyword>
<dbReference type="InterPro" id="IPR038507">
    <property type="entry name" value="YcnI-like_sf"/>
</dbReference>
<evidence type="ECO:0000313" key="5">
    <source>
        <dbReference type="Proteomes" id="UP001142400"/>
    </source>
</evidence>
<evidence type="ECO:0000256" key="2">
    <source>
        <dbReference type="SAM" id="SignalP"/>
    </source>
</evidence>
<keyword evidence="2" id="KW-0732">Signal</keyword>
<dbReference type="InterPro" id="IPR012533">
    <property type="entry name" value="YcnI-copper_dom"/>
</dbReference>
<dbReference type="EMBL" id="JANIIC010000050">
    <property type="protein sequence ID" value="MCQ8833925.1"/>
    <property type="molecule type" value="Genomic_DNA"/>
</dbReference>
<comment type="caution">
    <text evidence="4">The sequence shown here is derived from an EMBL/GenBank/DDBJ whole genome shotgun (WGS) entry which is preliminary data.</text>
</comment>
<sequence length="244" mass="25568">MTPPPRIRSGRRTHKAAAVLATAAGVLLLAGPASAHVRVFSDGAEEGSPATLRFRVPSEKADVTTIRLEVALPKGVTPTAVPPAAGWTRKEIPSREGGPIHLIWTATAGHELEPDAHRYFDVRVGPLPKRPSIAFDVTQTYSDGSVVNWNERRTGNGEPDFPAPVLILDAGAAKAEQGQRKAAPRPTTTGTDAPVRTAATPRKEGSDTASWIPWTVAAAAVLGAGTVVAVRHRSAPGESGSTPR</sequence>
<dbReference type="RefSeq" id="WP_257634388.1">
    <property type="nucleotide sequence ID" value="NZ_JANIIC010000050.1"/>
</dbReference>
<dbReference type="AlphaFoldDB" id="A0A9X2RZ04"/>
<protein>
    <submittedName>
        <fullName evidence="4">DUF1775 domain-containing protein</fullName>
    </submittedName>
</protein>
<gene>
    <name evidence="4" type="ORF">NQU54_33960</name>
</gene>
<feature type="domain" description="YncI copper-binding" evidence="3">
    <location>
        <begin position="36"/>
        <end position="167"/>
    </location>
</feature>
<dbReference type="Proteomes" id="UP001142400">
    <property type="component" value="Unassembled WGS sequence"/>
</dbReference>
<evidence type="ECO:0000313" key="4">
    <source>
        <dbReference type="EMBL" id="MCQ8833925.1"/>
    </source>
</evidence>
<feature type="region of interest" description="Disordered" evidence="1">
    <location>
        <begin position="173"/>
        <end position="208"/>
    </location>
</feature>
<dbReference type="Gene3D" id="2.60.40.2230">
    <property type="entry name" value="Uncharacterised protein YcnI-like PF07987, DUF1775"/>
    <property type="match status" value="1"/>
</dbReference>
<reference evidence="4" key="1">
    <citation type="submission" date="2022-06" db="EMBL/GenBank/DDBJ databases">
        <title>WGS of actinobacteria.</title>
        <authorList>
            <person name="Thawai C."/>
        </authorList>
    </citation>
    <scope>NUCLEOTIDE SEQUENCE</scope>
    <source>
        <strain evidence="4">DSM 42010</strain>
    </source>
</reference>
<dbReference type="Pfam" id="PF07987">
    <property type="entry name" value="DUF1775"/>
    <property type="match status" value="1"/>
</dbReference>
<proteinExistence type="predicted"/>
<evidence type="ECO:0000256" key="1">
    <source>
        <dbReference type="SAM" id="MobiDB-lite"/>
    </source>
</evidence>